<organism evidence="1 2">
    <name type="scientific">Panacibacter microcysteis</name>
    <dbReference type="NCBI Taxonomy" id="2793269"/>
    <lineage>
        <taxon>Bacteria</taxon>
        <taxon>Pseudomonadati</taxon>
        <taxon>Bacteroidota</taxon>
        <taxon>Chitinophagia</taxon>
        <taxon>Chitinophagales</taxon>
        <taxon>Chitinophagaceae</taxon>
        <taxon>Panacibacter</taxon>
    </lineage>
</organism>
<comment type="caution">
    <text evidence="1">The sequence shown here is derived from an EMBL/GenBank/DDBJ whole genome shotgun (WGS) entry which is preliminary data.</text>
</comment>
<keyword evidence="2" id="KW-1185">Reference proteome</keyword>
<evidence type="ECO:0000313" key="1">
    <source>
        <dbReference type="EMBL" id="MBG9375876.1"/>
    </source>
</evidence>
<dbReference type="EMBL" id="JADWYR010000001">
    <property type="protein sequence ID" value="MBG9375876.1"/>
    <property type="molecule type" value="Genomic_DNA"/>
</dbReference>
<dbReference type="Proteomes" id="UP000628448">
    <property type="component" value="Unassembled WGS sequence"/>
</dbReference>
<accession>A0A931E5H2</accession>
<protein>
    <submittedName>
        <fullName evidence="1">Uncharacterized protein</fullName>
    </submittedName>
</protein>
<sequence length="149" mass="16246">MAGNTISYSNAVQEIKDYLLVHDKVKDLLDDYLPAPTPGSNMEKMKQFFQSDKLSFIFKKDQVDQLFSTYTDANAIRIYFGLTSDSGTPEPTVIISACTITQDGSGNVTAAVNKSNTASGALAAKQYPRSLNPKSGYNQTNFDLIGDTL</sequence>
<name>A0A931E5H2_9BACT</name>
<dbReference type="AlphaFoldDB" id="A0A931E5H2"/>
<evidence type="ECO:0000313" key="2">
    <source>
        <dbReference type="Proteomes" id="UP000628448"/>
    </source>
</evidence>
<reference evidence="1" key="1">
    <citation type="submission" date="2020-11" db="EMBL/GenBank/DDBJ databases">
        <title>Bacterial whole genome sequence for Panacibacter sp. DH6.</title>
        <authorList>
            <person name="Le V."/>
            <person name="Ko S."/>
            <person name="Ahn C.-Y."/>
            <person name="Oh H.-M."/>
        </authorList>
    </citation>
    <scope>NUCLEOTIDE SEQUENCE</scope>
    <source>
        <strain evidence="1">DH6</strain>
    </source>
</reference>
<gene>
    <name evidence="1" type="ORF">I5907_06495</name>
</gene>
<proteinExistence type="predicted"/>
<dbReference type="RefSeq" id="WP_196989902.1">
    <property type="nucleotide sequence ID" value="NZ_JADWYR010000001.1"/>
</dbReference>